<keyword evidence="8 11" id="KW-0067">ATP-binding</keyword>
<dbReference type="GO" id="GO:0009423">
    <property type="term" value="P:chorismate biosynthetic process"/>
    <property type="evidence" value="ECO:0007669"/>
    <property type="project" value="UniProtKB-UniRule"/>
</dbReference>
<proteinExistence type="inferred from homology"/>
<dbReference type="CDD" id="cd00464">
    <property type="entry name" value="SK"/>
    <property type="match status" value="1"/>
</dbReference>
<evidence type="ECO:0000256" key="9">
    <source>
        <dbReference type="ARBA" id="ARBA00023141"/>
    </source>
</evidence>
<feature type="binding site" evidence="11">
    <location>
        <position position="135"/>
    </location>
    <ligand>
        <name>substrate</name>
    </ligand>
</feature>
<dbReference type="SUPFAM" id="SSF52540">
    <property type="entry name" value="P-loop containing nucleoside triphosphate hydrolases"/>
    <property type="match status" value="1"/>
</dbReference>
<dbReference type="Gene3D" id="3.40.50.300">
    <property type="entry name" value="P-loop containing nucleotide triphosphate hydrolases"/>
    <property type="match status" value="1"/>
</dbReference>
<comment type="subunit">
    <text evidence="11">Monomer.</text>
</comment>
<keyword evidence="11" id="KW-0963">Cytoplasm</keyword>
<dbReference type="AlphaFoldDB" id="A0AAJ2PYC2"/>
<keyword evidence="6 11" id="KW-0547">Nucleotide-binding</keyword>
<organism evidence="12 13">
    <name type="scientific">Streptomyces europaeiscabiei</name>
    <dbReference type="NCBI Taxonomy" id="146819"/>
    <lineage>
        <taxon>Bacteria</taxon>
        <taxon>Bacillati</taxon>
        <taxon>Actinomycetota</taxon>
        <taxon>Actinomycetes</taxon>
        <taxon>Kitasatosporales</taxon>
        <taxon>Streptomycetaceae</taxon>
        <taxon>Streptomyces</taxon>
    </lineage>
</organism>
<dbReference type="Pfam" id="PF01202">
    <property type="entry name" value="SKI"/>
    <property type="match status" value="1"/>
</dbReference>
<evidence type="ECO:0000256" key="6">
    <source>
        <dbReference type="ARBA" id="ARBA00022741"/>
    </source>
</evidence>
<feature type="binding site" evidence="11">
    <location>
        <position position="58"/>
    </location>
    <ligand>
        <name>substrate</name>
    </ligand>
</feature>
<feature type="binding site" evidence="11">
    <location>
        <position position="117"/>
    </location>
    <ligand>
        <name>ATP</name>
        <dbReference type="ChEBI" id="CHEBI:30616"/>
    </ligand>
</feature>
<dbReference type="GO" id="GO:0005524">
    <property type="term" value="F:ATP binding"/>
    <property type="evidence" value="ECO:0007669"/>
    <property type="project" value="UniProtKB-UniRule"/>
</dbReference>
<feature type="binding site" evidence="11">
    <location>
        <position position="34"/>
    </location>
    <ligand>
        <name>substrate</name>
    </ligand>
</feature>
<name>A0AAJ2PYC2_9ACTN</name>
<keyword evidence="5 11" id="KW-0808">Transferase</keyword>
<keyword evidence="4 11" id="KW-0028">Amino-acid biosynthesis</keyword>
<evidence type="ECO:0000256" key="2">
    <source>
        <dbReference type="ARBA" id="ARBA00006997"/>
    </source>
</evidence>
<evidence type="ECO:0000256" key="8">
    <source>
        <dbReference type="ARBA" id="ARBA00022840"/>
    </source>
</evidence>
<dbReference type="Proteomes" id="UP001273589">
    <property type="component" value="Unassembled WGS sequence"/>
</dbReference>
<evidence type="ECO:0000256" key="7">
    <source>
        <dbReference type="ARBA" id="ARBA00022777"/>
    </source>
</evidence>
<dbReference type="GO" id="GO:0005829">
    <property type="term" value="C:cytosol"/>
    <property type="evidence" value="ECO:0007669"/>
    <property type="project" value="TreeGrafter"/>
</dbReference>
<comment type="similarity">
    <text evidence="2 11">Belongs to the shikimate kinase family.</text>
</comment>
<feature type="binding site" evidence="11">
    <location>
        <position position="152"/>
    </location>
    <ligand>
        <name>ATP</name>
        <dbReference type="ChEBI" id="CHEBI:30616"/>
    </ligand>
</feature>
<dbReference type="HAMAP" id="MF_00109">
    <property type="entry name" value="Shikimate_kinase"/>
    <property type="match status" value="1"/>
</dbReference>
<dbReference type="PROSITE" id="PS01128">
    <property type="entry name" value="SHIKIMATE_KINASE"/>
    <property type="match status" value="1"/>
</dbReference>
<gene>
    <name evidence="11" type="primary">aroK</name>
    <name evidence="12" type="ORF">PV367_41030</name>
</gene>
<evidence type="ECO:0000256" key="11">
    <source>
        <dbReference type="HAMAP-Rule" id="MF_00109"/>
    </source>
</evidence>
<feature type="binding site" evidence="11">
    <location>
        <position position="16"/>
    </location>
    <ligand>
        <name>Mg(2+)</name>
        <dbReference type="ChEBI" id="CHEBI:18420"/>
    </ligand>
</feature>
<comment type="caution">
    <text evidence="12">The sequence shown here is derived from an EMBL/GenBank/DDBJ whole genome shotgun (WGS) entry which is preliminary data.</text>
</comment>
<dbReference type="GO" id="GO:0009073">
    <property type="term" value="P:aromatic amino acid family biosynthetic process"/>
    <property type="evidence" value="ECO:0007669"/>
    <property type="project" value="UniProtKB-KW"/>
</dbReference>
<accession>A0AAJ2PYC2</accession>
<sequence>MRPVAVLVGLPGAGKSTVGRLMADRLGVAFRDTDDDIEHRTGRSVAEIFASAGEQRFRELERAAVRAALAEHDGVLALGGGAVIDPATRTLLRNGPVVHVDADVQEVLDRGGAVAGRPLLNGDAAARLRELAVRRAPLYREVARVTVGVGGRSAAQVTRAALAALGLHPAA</sequence>
<dbReference type="GO" id="GO:0008652">
    <property type="term" value="P:amino acid biosynthetic process"/>
    <property type="evidence" value="ECO:0007669"/>
    <property type="project" value="UniProtKB-KW"/>
</dbReference>
<evidence type="ECO:0000313" key="13">
    <source>
        <dbReference type="Proteomes" id="UP001273589"/>
    </source>
</evidence>
<evidence type="ECO:0000256" key="4">
    <source>
        <dbReference type="ARBA" id="ARBA00022605"/>
    </source>
</evidence>
<dbReference type="GO" id="GO:0004765">
    <property type="term" value="F:shikimate kinase activity"/>
    <property type="evidence" value="ECO:0007669"/>
    <property type="project" value="UniProtKB-UniRule"/>
</dbReference>
<dbReference type="InterPro" id="IPR023000">
    <property type="entry name" value="Shikimate_kinase_CS"/>
</dbReference>
<keyword evidence="11" id="KW-0479">Metal-binding</keyword>
<protein>
    <recommendedName>
        <fullName evidence="3 11">Shikimate kinase</fullName>
        <shortName evidence="11">SK</shortName>
        <ecNumber evidence="3 11">2.7.1.71</ecNumber>
    </recommendedName>
</protein>
<dbReference type="InterPro" id="IPR000623">
    <property type="entry name" value="Shikimate_kinase/TSH1"/>
</dbReference>
<reference evidence="12" key="1">
    <citation type="journal article" date="2023" name="Microb. Genom.">
        <title>Mesoterricola silvestris gen. nov., sp. nov., Mesoterricola sediminis sp. nov., Geothrix oryzae sp. nov., Geothrix edaphica sp. nov., Geothrix rubra sp. nov., and Geothrix limicola sp. nov., six novel members of Acidobacteriota isolated from soils.</title>
        <authorList>
            <person name="Weisberg A.J."/>
            <person name="Pearce E."/>
            <person name="Kramer C.G."/>
            <person name="Chang J.H."/>
            <person name="Clarke C.R."/>
        </authorList>
    </citation>
    <scope>NUCLEOTIDE SEQUENCE</scope>
    <source>
        <strain evidence="12">ND06-05F</strain>
    </source>
</reference>
<evidence type="ECO:0000256" key="10">
    <source>
        <dbReference type="ARBA" id="ARBA00048567"/>
    </source>
</evidence>
<comment type="pathway">
    <text evidence="1 11">Metabolic intermediate biosynthesis; chorismate biosynthesis; chorismate from D-erythrose 4-phosphate and phosphoenolpyruvate: step 5/7.</text>
</comment>
<evidence type="ECO:0000313" key="12">
    <source>
        <dbReference type="EMBL" id="MDX3136038.1"/>
    </source>
</evidence>
<comment type="catalytic activity">
    <reaction evidence="10 11">
        <text>shikimate + ATP = 3-phosphoshikimate + ADP + H(+)</text>
        <dbReference type="Rhea" id="RHEA:13121"/>
        <dbReference type="ChEBI" id="CHEBI:15378"/>
        <dbReference type="ChEBI" id="CHEBI:30616"/>
        <dbReference type="ChEBI" id="CHEBI:36208"/>
        <dbReference type="ChEBI" id="CHEBI:145989"/>
        <dbReference type="ChEBI" id="CHEBI:456216"/>
        <dbReference type="EC" id="2.7.1.71"/>
    </reaction>
</comment>
<dbReference type="InterPro" id="IPR031322">
    <property type="entry name" value="Shikimate/glucono_kinase"/>
</dbReference>
<keyword evidence="7 11" id="KW-0418">Kinase</keyword>
<evidence type="ECO:0000256" key="5">
    <source>
        <dbReference type="ARBA" id="ARBA00022679"/>
    </source>
</evidence>
<comment type="cofactor">
    <cofactor evidence="11">
        <name>Mg(2+)</name>
        <dbReference type="ChEBI" id="CHEBI:18420"/>
    </cofactor>
    <text evidence="11">Binds 1 Mg(2+) ion per subunit.</text>
</comment>
<dbReference type="GO" id="GO:0000287">
    <property type="term" value="F:magnesium ion binding"/>
    <property type="evidence" value="ECO:0007669"/>
    <property type="project" value="UniProtKB-UniRule"/>
</dbReference>
<dbReference type="EC" id="2.7.1.71" evidence="3 11"/>
<keyword evidence="9 11" id="KW-0057">Aromatic amino acid biosynthesis</keyword>
<comment type="function">
    <text evidence="11">Catalyzes the specific phosphorylation of the 3-hydroxyl group of shikimic acid using ATP as a cosubstrate.</text>
</comment>
<feature type="binding site" evidence="11">
    <location>
        <begin position="12"/>
        <end position="17"/>
    </location>
    <ligand>
        <name>ATP</name>
        <dbReference type="ChEBI" id="CHEBI:30616"/>
    </ligand>
</feature>
<evidence type="ECO:0000256" key="3">
    <source>
        <dbReference type="ARBA" id="ARBA00012154"/>
    </source>
</evidence>
<evidence type="ECO:0000256" key="1">
    <source>
        <dbReference type="ARBA" id="ARBA00004842"/>
    </source>
</evidence>
<dbReference type="PANTHER" id="PTHR21087">
    <property type="entry name" value="SHIKIMATE KINASE"/>
    <property type="match status" value="1"/>
</dbReference>
<dbReference type="InterPro" id="IPR027417">
    <property type="entry name" value="P-loop_NTPase"/>
</dbReference>
<dbReference type="PANTHER" id="PTHR21087:SF16">
    <property type="entry name" value="SHIKIMATE KINASE 1, CHLOROPLASTIC"/>
    <property type="match status" value="1"/>
</dbReference>
<keyword evidence="11" id="KW-0460">Magnesium</keyword>
<dbReference type="PRINTS" id="PR01100">
    <property type="entry name" value="SHIKIMTKNASE"/>
</dbReference>
<dbReference type="EMBL" id="JARAWN010000497">
    <property type="protein sequence ID" value="MDX3136038.1"/>
    <property type="molecule type" value="Genomic_DNA"/>
</dbReference>
<comment type="subcellular location">
    <subcellularLocation>
        <location evidence="11">Cytoplasm</location>
    </subcellularLocation>
</comment>
<feature type="binding site" evidence="11">
    <location>
        <position position="80"/>
    </location>
    <ligand>
        <name>substrate</name>
    </ligand>
</feature>